<dbReference type="Proteomes" id="UP001085076">
    <property type="component" value="Miscellaneous, Linkage group lg08"/>
</dbReference>
<evidence type="ECO:0000256" key="3">
    <source>
        <dbReference type="ARBA" id="ARBA00022630"/>
    </source>
</evidence>
<dbReference type="Pfam" id="PF01565">
    <property type="entry name" value="FAD_binding_4"/>
    <property type="match status" value="1"/>
</dbReference>
<evidence type="ECO:0000256" key="5">
    <source>
        <dbReference type="ARBA" id="ARBA00022827"/>
    </source>
</evidence>
<gene>
    <name evidence="9" type="ORF">J5N97_026023</name>
</gene>
<dbReference type="InterPro" id="IPR016166">
    <property type="entry name" value="FAD-bd_PCMH"/>
</dbReference>
<dbReference type="InterPro" id="IPR016167">
    <property type="entry name" value="FAD-bd_PCMH_sub1"/>
</dbReference>
<evidence type="ECO:0000313" key="9">
    <source>
        <dbReference type="EMBL" id="KAJ0964885.1"/>
    </source>
</evidence>
<dbReference type="InterPro" id="IPR036318">
    <property type="entry name" value="FAD-bd_PCMH-like_sf"/>
</dbReference>
<dbReference type="InterPro" id="IPR006094">
    <property type="entry name" value="Oxid_FAD_bind_N"/>
</dbReference>
<sequence>MTFILTDLSLISSSFTNHQHDSSYSSFLHCLSTTFPISYNLSQLLHTPNSSSYSSLLNSSIKNLLFSTPSTPRPLLIITPSNPSHIQASIFCCKLHNLRVRVLSGGHDYEGLSYRSSNQKPFVILDLSNLRGVKLDSEQGTAWVQSGAMLGELYYKIAHEIKSFSYGFPAGICPTVAVGGHLSGGGFVFTIHKTLSQNAVDLVNHWQDIAHRLPEDLFIRVIIQRNEMGEVEALFNSLFLGGDLDLGLNEEEDWGITSYSSARVWGMKYFKGNFERLATVKRRVDPGDFFRSEQSIPPLVLEMEGEEHGLVESS</sequence>
<evidence type="ECO:0000256" key="1">
    <source>
        <dbReference type="ARBA" id="ARBA00001974"/>
    </source>
</evidence>
<comment type="similarity">
    <text evidence="2">Belongs to the oxygen-dependent FAD-linked oxidoreductase family.</text>
</comment>
<accession>A0A9D5C215</accession>
<comment type="cofactor">
    <cofactor evidence="1">
        <name>FAD</name>
        <dbReference type="ChEBI" id="CHEBI:57692"/>
    </cofactor>
</comment>
<feature type="domain" description="FAD-binding PCMH-type" evidence="8">
    <location>
        <begin position="70"/>
        <end position="287"/>
    </location>
</feature>
<dbReference type="Gene3D" id="3.30.43.10">
    <property type="entry name" value="Uridine Diphospho-n-acetylenolpyruvylglucosamine Reductase, domain 2"/>
    <property type="match status" value="1"/>
</dbReference>
<keyword evidence="10" id="KW-1185">Reference proteome</keyword>
<evidence type="ECO:0000256" key="2">
    <source>
        <dbReference type="ARBA" id="ARBA00005466"/>
    </source>
</evidence>
<name>A0A9D5C215_9LILI</name>
<dbReference type="EMBL" id="JAGGNH010000008">
    <property type="protein sequence ID" value="KAJ0964885.1"/>
    <property type="molecule type" value="Genomic_DNA"/>
</dbReference>
<dbReference type="PANTHER" id="PTHR32448">
    <property type="entry name" value="OS08G0158400 PROTEIN"/>
    <property type="match status" value="1"/>
</dbReference>
<evidence type="ECO:0000259" key="8">
    <source>
        <dbReference type="PROSITE" id="PS51387"/>
    </source>
</evidence>
<reference evidence="9" key="2">
    <citation type="journal article" date="2022" name="Hortic Res">
        <title>The genome of Dioscorea zingiberensis sheds light on the biosynthesis, origin and evolution of the medicinally important diosgenin saponins.</title>
        <authorList>
            <person name="Li Y."/>
            <person name="Tan C."/>
            <person name="Li Z."/>
            <person name="Guo J."/>
            <person name="Li S."/>
            <person name="Chen X."/>
            <person name="Wang C."/>
            <person name="Dai X."/>
            <person name="Yang H."/>
            <person name="Song W."/>
            <person name="Hou L."/>
            <person name="Xu J."/>
            <person name="Tong Z."/>
            <person name="Xu A."/>
            <person name="Yuan X."/>
            <person name="Wang W."/>
            <person name="Yang Q."/>
            <person name="Chen L."/>
            <person name="Sun Z."/>
            <person name="Wang K."/>
            <person name="Pan B."/>
            <person name="Chen J."/>
            <person name="Bao Y."/>
            <person name="Liu F."/>
            <person name="Qi X."/>
            <person name="Gang D.R."/>
            <person name="Wen J."/>
            <person name="Li J."/>
        </authorList>
    </citation>
    <scope>NUCLEOTIDE SEQUENCE</scope>
    <source>
        <strain evidence="9">Dzin_1.0</strain>
    </source>
</reference>
<evidence type="ECO:0000256" key="7">
    <source>
        <dbReference type="ARBA" id="ARBA00023180"/>
    </source>
</evidence>
<keyword evidence="5" id="KW-0274">FAD</keyword>
<evidence type="ECO:0000256" key="6">
    <source>
        <dbReference type="ARBA" id="ARBA00023157"/>
    </source>
</evidence>
<keyword evidence="4" id="KW-0732">Signal</keyword>
<dbReference type="AlphaFoldDB" id="A0A9D5C215"/>
<dbReference type="SUPFAM" id="SSF56176">
    <property type="entry name" value="FAD-binding/transporter-associated domain-like"/>
    <property type="match status" value="1"/>
</dbReference>
<proteinExistence type="inferred from homology"/>
<dbReference type="InterPro" id="IPR012951">
    <property type="entry name" value="BBE"/>
</dbReference>
<dbReference type="Pfam" id="PF08031">
    <property type="entry name" value="BBE"/>
    <property type="match status" value="1"/>
</dbReference>
<reference evidence="9" key="1">
    <citation type="submission" date="2021-03" db="EMBL/GenBank/DDBJ databases">
        <authorList>
            <person name="Li Z."/>
            <person name="Yang C."/>
        </authorList>
    </citation>
    <scope>NUCLEOTIDE SEQUENCE</scope>
    <source>
        <strain evidence="9">Dzin_1.0</strain>
        <tissue evidence="9">Leaf</tissue>
    </source>
</reference>
<protein>
    <recommendedName>
        <fullName evidence="8">FAD-binding PCMH-type domain-containing protein</fullName>
    </recommendedName>
</protein>
<organism evidence="9 10">
    <name type="scientific">Dioscorea zingiberensis</name>
    <dbReference type="NCBI Taxonomy" id="325984"/>
    <lineage>
        <taxon>Eukaryota</taxon>
        <taxon>Viridiplantae</taxon>
        <taxon>Streptophyta</taxon>
        <taxon>Embryophyta</taxon>
        <taxon>Tracheophyta</taxon>
        <taxon>Spermatophyta</taxon>
        <taxon>Magnoliopsida</taxon>
        <taxon>Liliopsida</taxon>
        <taxon>Dioscoreales</taxon>
        <taxon>Dioscoreaceae</taxon>
        <taxon>Dioscorea</taxon>
    </lineage>
</organism>
<dbReference type="GO" id="GO:0071949">
    <property type="term" value="F:FAD binding"/>
    <property type="evidence" value="ECO:0007669"/>
    <property type="project" value="InterPro"/>
</dbReference>
<dbReference type="FunFam" id="3.30.43.10:FF:000004">
    <property type="entry name" value="Berberine bridge enzyme-like 15"/>
    <property type="match status" value="1"/>
</dbReference>
<dbReference type="Gene3D" id="3.30.465.10">
    <property type="match status" value="2"/>
</dbReference>
<dbReference type="PROSITE" id="PS51387">
    <property type="entry name" value="FAD_PCMH"/>
    <property type="match status" value="1"/>
</dbReference>
<keyword evidence="3" id="KW-0285">Flavoprotein</keyword>
<evidence type="ECO:0000256" key="4">
    <source>
        <dbReference type="ARBA" id="ARBA00022729"/>
    </source>
</evidence>
<keyword evidence="6" id="KW-1015">Disulfide bond</keyword>
<dbReference type="Gene3D" id="3.40.462.20">
    <property type="match status" value="1"/>
</dbReference>
<dbReference type="InterPro" id="IPR016169">
    <property type="entry name" value="FAD-bd_PCMH_sub2"/>
</dbReference>
<evidence type="ECO:0000313" key="10">
    <source>
        <dbReference type="Proteomes" id="UP001085076"/>
    </source>
</evidence>
<keyword evidence="7" id="KW-0325">Glycoprotein</keyword>
<comment type="caution">
    <text evidence="9">The sequence shown here is derived from an EMBL/GenBank/DDBJ whole genome shotgun (WGS) entry which is preliminary data.</text>
</comment>
<dbReference type="OrthoDB" id="407275at2759"/>
<dbReference type="GO" id="GO:0016491">
    <property type="term" value="F:oxidoreductase activity"/>
    <property type="evidence" value="ECO:0007669"/>
    <property type="project" value="InterPro"/>
</dbReference>